<proteinExistence type="predicted"/>
<dbReference type="AlphaFoldDB" id="A0A382FX11"/>
<evidence type="ECO:0000313" key="1">
    <source>
        <dbReference type="EMBL" id="SVB67530.1"/>
    </source>
</evidence>
<accession>A0A382FX11</accession>
<name>A0A382FX11_9ZZZZ</name>
<gene>
    <name evidence="1" type="ORF">METZ01_LOCUS220384</name>
</gene>
<sequence>MLIRIGNVLINDKNIDSIKDSSEGIKVSMSDGETREFPDVKLDDVAYPFQVHHDATLDEEMIRSTMERAGYDLVEEEKIHA</sequence>
<reference evidence="1" key="1">
    <citation type="submission" date="2018-05" db="EMBL/GenBank/DDBJ databases">
        <authorList>
            <person name="Lanie J.A."/>
            <person name="Ng W.-L."/>
            <person name="Kazmierczak K.M."/>
            <person name="Andrzejewski T.M."/>
            <person name="Davidsen T.M."/>
            <person name="Wayne K.J."/>
            <person name="Tettelin H."/>
            <person name="Glass J.I."/>
            <person name="Rusch D."/>
            <person name="Podicherti R."/>
            <person name="Tsui H.-C.T."/>
            <person name="Winkler M.E."/>
        </authorList>
    </citation>
    <scope>NUCLEOTIDE SEQUENCE</scope>
</reference>
<dbReference type="EMBL" id="UINC01052328">
    <property type="protein sequence ID" value="SVB67530.1"/>
    <property type="molecule type" value="Genomic_DNA"/>
</dbReference>
<protein>
    <submittedName>
        <fullName evidence="1">Uncharacterized protein</fullName>
    </submittedName>
</protein>
<organism evidence="1">
    <name type="scientific">marine metagenome</name>
    <dbReference type="NCBI Taxonomy" id="408172"/>
    <lineage>
        <taxon>unclassified sequences</taxon>
        <taxon>metagenomes</taxon>
        <taxon>ecological metagenomes</taxon>
    </lineage>
</organism>